<dbReference type="OrthoDB" id="441172at2759"/>
<evidence type="ECO:0000256" key="7">
    <source>
        <dbReference type="SAM" id="Coils"/>
    </source>
</evidence>
<dbReference type="GO" id="GO:0005771">
    <property type="term" value="C:multivesicular body"/>
    <property type="evidence" value="ECO:0007669"/>
    <property type="project" value="TreeGrafter"/>
</dbReference>
<evidence type="ECO:0000256" key="2">
    <source>
        <dbReference type="ARBA" id="ARBA00006190"/>
    </source>
</evidence>
<organism evidence="8">
    <name type="scientific">Notodromas monacha</name>
    <dbReference type="NCBI Taxonomy" id="399045"/>
    <lineage>
        <taxon>Eukaryota</taxon>
        <taxon>Metazoa</taxon>
        <taxon>Ecdysozoa</taxon>
        <taxon>Arthropoda</taxon>
        <taxon>Crustacea</taxon>
        <taxon>Oligostraca</taxon>
        <taxon>Ostracoda</taxon>
        <taxon>Podocopa</taxon>
        <taxon>Podocopida</taxon>
        <taxon>Cypridocopina</taxon>
        <taxon>Cypridoidea</taxon>
        <taxon>Cyprididae</taxon>
        <taxon>Notodromas</taxon>
    </lineage>
</organism>
<dbReference type="GO" id="GO:0000815">
    <property type="term" value="C:ESCRT III complex"/>
    <property type="evidence" value="ECO:0007669"/>
    <property type="project" value="TreeGrafter"/>
</dbReference>
<evidence type="ECO:0000313" key="8">
    <source>
        <dbReference type="EMBL" id="CAD7273980.1"/>
    </source>
</evidence>
<dbReference type="PANTHER" id="PTHR22761">
    <property type="entry name" value="CHARGED MULTIVESICULAR BODY PROTEIN"/>
    <property type="match status" value="1"/>
</dbReference>
<sequence>MGIFSSKSKKPVSRVTEQDIAVLQLKQQRDELRKYQKRIEAVMEKDRMLARKLLSENQRERAKLLLRKKRFQEDLLEKTSNQMDNLERLVSDIEFKQVEMNVVEGLRVGNESLKRMNAMMDIAEIEKILDETQEGAEKQEEINAMLRDFSASVEGMSDEDLDNELKDLLHEDELSLPEPPRASPESIVVPADTQVRVKVKKQKMMEPQLAS</sequence>
<evidence type="ECO:0000313" key="9">
    <source>
        <dbReference type="Proteomes" id="UP000678499"/>
    </source>
</evidence>
<dbReference type="GO" id="GO:0006900">
    <property type="term" value="P:vesicle budding from membrane"/>
    <property type="evidence" value="ECO:0007669"/>
    <property type="project" value="TreeGrafter"/>
</dbReference>
<dbReference type="GO" id="GO:0015031">
    <property type="term" value="P:protein transport"/>
    <property type="evidence" value="ECO:0007669"/>
    <property type="project" value="UniProtKB-KW"/>
</dbReference>
<keyword evidence="5" id="KW-0653">Protein transport</keyword>
<keyword evidence="7" id="KW-0175">Coiled coil</keyword>
<dbReference type="EMBL" id="OA882230">
    <property type="protein sequence ID" value="CAD7273980.1"/>
    <property type="molecule type" value="Genomic_DNA"/>
</dbReference>
<name>A0A7R9BHD9_9CRUS</name>
<keyword evidence="6" id="KW-0472">Membrane</keyword>
<evidence type="ECO:0000256" key="4">
    <source>
        <dbReference type="ARBA" id="ARBA00022753"/>
    </source>
</evidence>
<feature type="coiled-coil region" evidence="7">
    <location>
        <begin position="25"/>
        <end position="96"/>
    </location>
</feature>
<evidence type="ECO:0000256" key="3">
    <source>
        <dbReference type="ARBA" id="ARBA00022448"/>
    </source>
</evidence>
<evidence type="ECO:0008006" key="10">
    <source>
        <dbReference type="Google" id="ProtNLM"/>
    </source>
</evidence>
<evidence type="ECO:0000256" key="6">
    <source>
        <dbReference type="ARBA" id="ARBA00023136"/>
    </source>
</evidence>
<dbReference type="Pfam" id="PF03357">
    <property type="entry name" value="Snf7"/>
    <property type="match status" value="1"/>
</dbReference>
<comment type="subcellular location">
    <subcellularLocation>
        <location evidence="1">Endosome membrane</location>
    </subcellularLocation>
</comment>
<keyword evidence="4" id="KW-0967">Endosome</keyword>
<dbReference type="GO" id="GO:0032511">
    <property type="term" value="P:late endosome to vacuole transport via multivesicular body sorting pathway"/>
    <property type="evidence" value="ECO:0007669"/>
    <property type="project" value="TreeGrafter"/>
</dbReference>
<dbReference type="InterPro" id="IPR005024">
    <property type="entry name" value="Snf7_fam"/>
</dbReference>
<evidence type="ECO:0000256" key="5">
    <source>
        <dbReference type="ARBA" id="ARBA00022927"/>
    </source>
</evidence>
<proteinExistence type="inferred from homology"/>
<dbReference type="PANTHER" id="PTHR22761:SF5">
    <property type="entry name" value="CHARGED MULTIVESICULAR BODY PROTEIN 6"/>
    <property type="match status" value="1"/>
</dbReference>
<dbReference type="Gene3D" id="6.10.140.1230">
    <property type="match status" value="1"/>
</dbReference>
<keyword evidence="9" id="KW-1185">Reference proteome</keyword>
<dbReference type="AlphaFoldDB" id="A0A7R9BHD9"/>
<gene>
    <name evidence="8" type="ORF">NMOB1V02_LOCUS1840</name>
</gene>
<protein>
    <recommendedName>
        <fullName evidence="10">Charged multivesicular body protein 6</fullName>
    </recommendedName>
</protein>
<keyword evidence="3" id="KW-0813">Transport</keyword>
<dbReference type="Proteomes" id="UP000678499">
    <property type="component" value="Unassembled WGS sequence"/>
</dbReference>
<evidence type="ECO:0000256" key="1">
    <source>
        <dbReference type="ARBA" id="ARBA00004608"/>
    </source>
</evidence>
<comment type="similarity">
    <text evidence="2">Belongs to the SNF7 family.</text>
</comment>
<reference evidence="8" key="1">
    <citation type="submission" date="2020-11" db="EMBL/GenBank/DDBJ databases">
        <authorList>
            <person name="Tran Van P."/>
        </authorList>
    </citation>
    <scope>NUCLEOTIDE SEQUENCE</scope>
</reference>
<accession>A0A7R9BHD9</accession>
<dbReference type="EMBL" id="CAJPEX010000193">
    <property type="protein sequence ID" value="CAG0914132.1"/>
    <property type="molecule type" value="Genomic_DNA"/>
</dbReference>